<evidence type="ECO:0000256" key="3">
    <source>
        <dbReference type="ARBA" id="ARBA00022722"/>
    </source>
</evidence>
<dbReference type="EMBL" id="OIVN01006171">
    <property type="protein sequence ID" value="SPD26917.1"/>
    <property type="molecule type" value="Genomic_DNA"/>
</dbReference>
<dbReference type="GO" id="GO:0003964">
    <property type="term" value="F:RNA-directed DNA polymerase activity"/>
    <property type="evidence" value="ECO:0007669"/>
    <property type="project" value="UniProtKB-KW"/>
</dbReference>
<dbReference type="Gene3D" id="3.30.420.10">
    <property type="entry name" value="Ribonuclease H-like superfamily/Ribonuclease H"/>
    <property type="match status" value="1"/>
</dbReference>
<evidence type="ECO:0000256" key="4">
    <source>
        <dbReference type="ARBA" id="ARBA00022759"/>
    </source>
</evidence>
<dbReference type="PANTHER" id="PTHR48475:SF1">
    <property type="entry name" value="RNASE H TYPE-1 DOMAIN-CONTAINING PROTEIN"/>
    <property type="match status" value="1"/>
</dbReference>
<keyword evidence="1" id="KW-0808">Transferase</keyword>
<keyword evidence="5" id="KW-0378">Hydrolase</keyword>
<keyword evidence="6" id="KW-0695">RNA-directed DNA polymerase</keyword>
<dbReference type="InterPro" id="IPR012337">
    <property type="entry name" value="RNaseH-like_sf"/>
</dbReference>
<keyword evidence="2" id="KW-0548">Nucleotidyltransferase</keyword>
<sequence>MLGQQNEDGRKEQAIYYLNKKFTELETRYMLVEKTCCALAWASKKLRQYKLYYTTCPGGNQRQAITDYLEDYLFEQRELMATDEDNHCRWKLYFDGAANAIGSGINFKIQHHNSAPYCPKMNGVVEAANKKVKKILTKMTKTYKDWYEQLPYALCAYRTSVRTSVGATPYSLVYGMEAVLPVEVEILSLRILLMSLNNKRYLVVRVRGCRSSGSLCFQKTM</sequence>
<keyword evidence="3" id="KW-0540">Nuclease</keyword>
<dbReference type="Pfam" id="PF17917">
    <property type="entry name" value="RT_RNaseH"/>
    <property type="match status" value="1"/>
</dbReference>
<dbReference type="InterPro" id="IPR041373">
    <property type="entry name" value="RT_RNaseH"/>
</dbReference>
<organism evidence="8">
    <name type="scientific">Fagus sylvatica</name>
    <name type="common">Beechnut</name>
    <dbReference type="NCBI Taxonomy" id="28930"/>
    <lineage>
        <taxon>Eukaryota</taxon>
        <taxon>Viridiplantae</taxon>
        <taxon>Streptophyta</taxon>
        <taxon>Embryophyta</taxon>
        <taxon>Tracheophyta</taxon>
        <taxon>Spermatophyta</taxon>
        <taxon>Magnoliopsida</taxon>
        <taxon>eudicotyledons</taxon>
        <taxon>Gunneridae</taxon>
        <taxon>Pentapetalae</taxon>
        <taxon>rosids</taxon>
        <taxon>fabids</taxon>
        <taxon>Fagales</taxon>
        <taxon>Fagaceae</taxon>
        <taxon>Fagus</taxon>
    </lineage>
</organism>
<evidence type="ECO:0000256" key="5">
    <source>
        <dbReference type="ARBA" id="ARBA00022801"/>
    </source>
</evidence>
<dbReference type="AlphaFoldDB" id="A0A2N9IMV0"/>
<protein>
    <recommendedName>
        <fullName evidence="7">Reverse transcriptase RNase H-like domain-containing protein</fullName>
    </recommendedName>
</protein>
<dbReference type="SUPFAM" id="SSF53098">
    <property type="entry name" value="Ribonuclease H-like"/>
    <property type="match status" value="1"/>
</dbReference>
<evidence type="ECO:0000256" key="1">
    <source>
        <dbReference type="ARBA" id="ARBA00022679"/>
    </source>
</evidence>
<evidence type="ECO:0000256" key="2">
    <source>
        <dbReference type="ARBA" id="ARBA00022695"/>
    </source>
</evidence>
<name>A0A2N9IMV0_FAGSY</name>
<reference evidence="8" key="1">
    <citation type="submission" date="2018-02" db="EMBL/GenBank/DDBJ databases">
        <authorList>
            <person name="Cohen D.B."/>
            <person name="Kent A.D."/>
        </authorList>
    </citation>
    <scope>NUCLEOTIDE SEQUENCE</scope>
</reference>
<feature type="domain" description="Reverse transcriptase RNase H-like" evidence="7">
    <location>
        <begin position="2"/>
        <end position="49"/>
    </location>
</feature>
<dbReference type="GO" id="GO:0003676">
    <property type="term" value="F:nucleic acid binding"/>
    <property type="evidence" value="ECO:0007669"/>
    <property type="project" value="InterPro"/>
</dbReference>
<proteinExistence type="predicted"/>
<dbReference type="GO" id="GO:0004519">
    <property type="term" value="F:endonuclease activity"/>
    <property type="evidence" value="ECO:0007669"/>
    <property type="project" value="UniProtKB-KW"/>
</dbReference>
<dbReference type="InterPro" id="IPR036397">
    <property type="entry name" value="RNaseH_sf"/>
</dbReference>
<evidence type="ECO:0000313" key="8">
    <source>
        <dbReference type="EMBL" id="SPD26917.1"/>
    </source>
</evidence>
<keyword evidence="4" id="KW-0255">Endonuclease</keyword>
<accession>A0A2N9IMV0</accession>
<dbReference type="GO" id="GO:0016787">
    <property type="term" value="F:hydrolase activity"/>
    <property type="evidence" value="ECO:0007669"/>
    <property type="project" value="UniProtKB-KW"/>
</dbReference>
<dbReference type="PANTHER" id="PTHR48475">
    <property type="entry name" value="RIBONUCLEASE H"/>
    <property type="match status" value="1"/>
</dbReference>
<gene>
    <name evidence="8" type="ORF">FSB_LOCUS54799</name>
</gene>
<evidence type="ECO:0000256" key="6">
    <source>
        <dbReference type="ARBA" id="ARBA00022918"/>
    </source>
</evidence>
<evidence type="ECO:0000259" key="7">
    <source>
        <dbReference type="Pfam" id="PF17917"/>
    </source>
</evidence>